<proteinExistence type="predicted"/>
<evidence type="ECO:0000313" key="3">
    <source>
        <dbReference type="Proteomes" id="UP001317259"/>
    </source>
</evidence>
<dbReference type="RefSeq" id="WP_242375207.1">
    <property type="nucleotide sequence ID" value="NZ_JAKRKC020000002.1"/>
</dbReference>
<evidence type="ECO:0000256" key="1">
    <source>
        <dbReference type="SAM" id="Phobius"/>
    </source>
</evidence>
<keyword evidence="1" id="KW-0812">Transmembrane</keyword>
<protein>
    <recommendedName>
        <fullName evidence="4">Holin</fullName>
    </recommendedName>
</protein>
<comment type="caution">
    <text evidence="2">The sequence shown here is derived from an EMBL/GenBank/DDBJ whole genome shotgun (WGS) entry which is preliminary data.</text>
</comment>
<evidence type="ECO:0008006" key="4">
    <source>
        <dbReference type="Google" id="ProtNLM"/>
    </source>
</evidence>
<feature type="transmembrane region" description="Helical" evidence="1">
    <location>
        <begin position="12"/>
        <end position="30"/>
    </location>
</feature>
<dbReference type="Proteomes" id="UP001317259">
    <property type="component" value="Unassembled WGS sequence"/>
</dbReference>
<gene>
    <name evidence="2" type="ORF">MF672_038700</name>
</gene>
<keyword evidence="3" id="KW-1185">Reference proteome</keyword>
<feature type="transmembrane region" description="Helical" evidence="1">
    <location>
        <begin position="66"/>
        <end position="85"/>
    </location>
</feature>
<reference evidence="2 3" key="1">
    <citation type="submission" date="2022-04" db="EMBL/GenBank/DDBJ databases">
        <title>Genome draft of Actinomadura sp. ATCC 31491.</title>
        <authorList>
            <person name="Shi X."/>
            <person name="Du Y."/>
        </authorList>
    </citation>
    <scope>NUCLEOTIDE SEQUENCE [LARGE SCALE GENOMIC DNA]</scope>
    <source>
        <strain evidence="2 3">ATCC 31491</strain>
    </source>
</reference>
<feature type="transmembrane region" description="Helical" evidence="1">
    <location>
        <begin position="36"/>
        <end position="54"/>
    </location>
</feature>
<dbReference type="EMBL" id="JAKRKC020000002">
    <property type="protein sequence ID" value="MCK2219684.1"/>
    <property type="molecule type" value="Genomic_DNA"/>
</dbReference>
<keyword evidence="1" id="KW-1133">Transmembrane helix</keyword>
<accession>A0ABT0G505</accession>
<name>A0ABT0G505_9ACTN</name>
<organism evidence="2 3">
    <name type="scientific">Actinomadura luzonensis</name>
    <dbReference type="NCBI Taxonomy" id="2805427"/>
    <lineage>
        <taxon>Bacteria</taxon>
        <taxon>Bacillati</taxon>
        <taxon>Actinomycetota</taxon>
        <taxon>Actinomycetes</taxon>
        <taxon>Streptosporangiales</taxon>
        <taxon>Thermomonosporaceae</taxon>
        <taxon>Actinomadura</taxon>
    </lineage>
</organism>
<evidence type="ECO:0000313" key="2">
    <source>
        <dbReference type="EMBL" id="MCK2219684.1"/>
    </source>
</evidence>
<sequence>MSTTNELTGEPALWYGLASGAVQLAAAFFLPWNDETVAIVNAAIAALFGVWVALRTKAVDNGGSIKGAILGAGQALINLAMVFGWHATDKQTAALMLFVTMATGVFIRQTSAPAGAAEKGVHAGRDLAGL</sequence>
<keyword evidence="1" id="KW-0472">Membrane</keyword>